<accession>A0A095ZYG7</accession>
<gene>
    <name evidence="2" type="ORF">HMPREF0647_11730</name>
</gene>
<proteinExistence type="predicted"/>
<dbReference type="InterPro" id="IPR053155">
    <property type="entry name" value="F-pilin_assembly_TraC"/>
</dbReference>
<dbReference type="SUPFAM" id="SSF52540">
    <property type="entry name" value="P-loop containing nucleoside triphosphate hydrolases"/>
    <property type="match status" value="1"/>
</dbReference>
<evidence type="ECO:0000313" key="3">
    <source>
        <dbReference type="Proteomes" id="UP000029525"/>
    </source>
</evidence>
<dbReference type="AlphaFoldDB" id="A0A095ZYG7"/>
<dbReference type="EMBL" id="JRNQ01000174">
    <property type="protein sequence ID" value="KGF39416.1"/>
    <property type="molecule type" value="Genomic_DNA"/>
</dbReference>
<dbReference type="Proteomes" id="UP000029525">
    <property type="component" value="Unassembled WGS sequence"/>
</dbReference>
<name>A0A095ZYG7_9BACT</name>
<protein>
    <submittedName>
        <fullName evidence="2">Conjugal transfer protein TraG</fullName>
    </submittedName>
</protein>
<dbReference type="Pfam" id="PF19044">
    <property type="entry name" value="P-loop_TraG"/>
    <property type="match status" value="1"/>
</dbReference>
<feature type="non-terminal residue" evidence="2">
    <location>
        <position position="1"/>
    </location>
</feature>
<evidence type="ECO:0000259" key="1">
    <source>
        <dbReference type="Pfam" id="PF19044"/>
    </source>
</evidence>
<comment type="caution">
    <text evidence="2">The sequence shown here is derived from an EMBL/GenBank/DDBJ whole genome shotgun (WGS) entry which is preliminary data.</text>
</comment>
<dbReference type="InterPro" id="IPR043964">
    <property type="entry name" value="P-loop_TraG"/>
</dbReference>
<dbReference type="InterPro" id="IPR022509">
    <property type="entry name" value="Conjugation_ATPase_TraG"/>
</dbReference>
<dbReference type="OrthoDB" id="596266at2"/>
<dbReference type="NCBIfam" id="TIGR03783">
    <property type="entry name" value="Bac_Flav_CT_G"/>
    <property type="match status" value="1"/>
</dbReference>
<dbReference type="Gene3D" id="3.40.50.300">
    <property type="entry name" value="P-loop containing nucleotide triphosphate hydrolases"/>
    <property type="match status" value="1"/>
</dbReference>
<dbReference type="RefSeq" id="WP_036869287.1">
    <property type="nucleotide sequence ID" value="NZ_JRNQ01000174.1"/>
</dbReference>
<dbReference type="PANTHER" id="PTHR38467">
    <property type="match status" value="1"/>
</dbReference>
<organism evidence="2 3">
    <name type="scientific">Prevotella bivia DNF00320</name>
    <dbReference type="NCBI Taxonomy" id="1401068"/>
    <lineage>
        <taxon>Bacteria</taxon>
        <taxon>Pseudomonadati</taxon>
        <taxon>Bacteroidota</taxon>
        <taxon>Bacteroidia</taxon>
        <taxon>Bacteroidales</taxon>
        <taxon>Prevotellaceae</taxon>
        <taxon>Prevotella</taxon>
    </lineage>
</organism>
<feature type="domain" description="TraG P-loop" evidence="1">
    <location>
        <begin position="8"/>
        <end position="180"/>
    </location>
</feature>
<dbReference type="InterPro" id="IPR027417">
    <property type="entry name" value="P-loop_NTPase"/>
</dbReference>
<reference evidence="2 3" key="1">
    <citation type="submission" date="2014-07" db="EMBL/GenBank/DDBJ databases">
        <authorList>
            <person name="McCorrison J."/>
            <person name="Sanka R."/>
            <person name="Torralba M."/>
            <person name="Gillis M."/>
            <person name="Haft D.H."/>
            <person name="Methe B."/>
            <person name="Sutton G."/>
            <person name="Nelson K.E."/>
        </authorList>
    </citation>
    <scope>NUCLEOTIDE SEQUENCE [LARGE SCALE GENOMIC DNA]</scope>
    <source>
        <strain evidence="2 3">DNF00320</strain>
    </source>
</reference>
<dbReference type="PANTHER" id="PTHR38467:SF1">
    <property type="entry name" value="CONJUGATIVE TRANSFER: ASSEMBLY"/>
    <property type="match status" value="1"/>
</dbReference>
<sequence length="181" mass="20674">KDSLSPFGIKMADRLSGKPIHLDISDLPMKKGIITNRNKFILGPSGSGKSFFTNHMVRQYYEQGAHVLLVDTGNSYQGLCELIHRKTKGKDGIYFTYTDESPISFNPFYTEDNVFDVEKRESICTLLLTLWKSADEHITKTEAGELGSAVNAYIELIRTDHTIVPCFNTFYEYLRDVYRKD</sequence>
<evidence type="ECO:0000313" key="2">
    <source>
        <dbReference type="EMBL" id="KGF39416.1"/>
    </source>
</evidence>
<feature type="non-terminal residue" evidence="2">
    <location>
        <position position="181"/>
    </location>
</feature>